<feature type="domain" description="Gasdermin pore forming" evidence="4">
    <location>
        <begin position="3"/>
        <end position="241"/>
    </location>
</feature>
<sequence>MAMFEAATKCIAKSIGSKTLHNVSDLNSSERFKLLCVVCQKKSFWPWKKAQVFPTQIVLQDILLTKLNIEQSDVNFTLVKDYIENPTLNIKGDVGAKIASELQLEFSASDSVSLNINVGSLQKQEIKWQKLDNALQSSKVNTRHPLLEEIQFLKRTELAVVLESISTCADSTLSGSADLNVTTDDSLSNKSVVVVDVHTKDSIEKKTTHSYTLPPNTVLAFSCNTFSVTEYGGIDFHAAPDEADFSTKKLLQKTKEDSFDFIKSMFFSFVKSSKFLSIQKFFKSIIGSVEKSSLEAIYLLLLAVEGSSENNFYLNSCHSALSKTIVENIDLWKPLLISLNFFIPDDLNLNKASIKFPTNDDDYLVKGCIGWIDALLDTDKNLRHYLMQFSDEHLKLLLHIVESKILNEEINEETQINLMFSENQSTKLFLSGIGFVFETEEKKEVMTYPSEDHQKLLDAFINIYLLSA</sequence>
<dbReference type="GeneID" id="100201064"/>
<dbReference type="InterPro" id="IPR040460">
    <property type="entry name" value="Gasdermin_pore"/>
</dbReference>
<gene>
    <name evidence="6" type="primary">LOC100201064</name>
</gene>
<evidence type="ECO:0000256" key="2">
    <source>
        <dbReference type="ARBA" id="ARBA00009279"/>
    </source>
</evidence>
<evidence type="ECO:0000256" key="3">
    <source>
        <dbReference type="ARBA" id="ARBA00023136"/>
    </source>
</evidence>
<dbReference type="PANTHER" id="PTHR15207:SF3">
    <property type="entry name" value="DEAFNESS, AUTOSOMAL DOMINANT 5-RELATED"/>
    <property type="match status" value="1"/>
</dbReference>
<organism evidence="5 6">
    <name type="scientific">Hydra vulgaris</name>
    <name type="common">Hydra</name>
    <name type="synonym">Hydra attenuata</name>
    <dbReference type="NCBI Taxonomy" id="6087"/>
    <lineage>
        <taxon>Eukaryota</taxon>
        <taxon>Metazoa</taxon>
        <taxon>Cnidaria</taxon>
        <taxon>Hydrozoa</taxon>
        <taxon>Hydroidolina</taxon>
        <taxon>Anthoathecata</taxon>
        <taxon>Aplanulata</taxon>
        <taxon>Hydridae</taxon>
        <taxon>Hydra</taxon>
    </lineage>
</organism>
<proteinExistence type="inferred from homology"/>
<dbReference type="RefSeq" id="XP_065661069.1">
    <property type="nucleotide sequence ID" value="XM_065804997.1"/>
</dbReference>
<protein>
    <submittedName>
        <fullName evidence="6">Gasdermin-E isoform X2</fullName>
    </submittedName>
</protein>
<name>A0ABM4CH73_HYDVU</name>
<keyword evidence="5" id="KW-1185">Reference proteome</keyword>
<evidence type="ECO:0000256" key="1">
    <source>
        <dbReference type="ARBA" id="ARBA00004308"/>
    </source>
</evidence>
<comment type="similarity">
    <text evidence="2">Belongs to the gasdermin family.</text>
</comment>
<dbReference type="PANTHER" id="PTHR15207">
    <property type="entry name" value="NONSYNDROMIC HEARING IMPAIRMENT PROTEIN"/>
    <property type="match status" value="1"/>
</dbReference>
<evidence type="ECO:0000313" key="5">
    <source>
        <dbReference type="Proteomes" id="UP001652625"/>
    </source>
</evidence>
<dbReference type="InterPro" id="IPR042377">
    <property type="entry name" value="GSDME"/>
</dbReference>
<comment type="subcellular location">
    <subcellularLocation>
        <location evidence="1">Endomembrane system</location>
    </subcellularLocation>
</comment>
<reference evidence="6" key="1">
    <citation type="submission" date="2025-08" db="UniProtKB">
        <authorList>
            <consortium name="RefSeq"/>
        </authorList>
    </citation>
    <scope>IDENTIFICATION</scope>
</reference>
<accession>A0ABM4CH73</accession>
<dbReference type="Proteomes" id="UP001652625">
    <property type="component" value="Chromosome 09"/>
</dbReference>
<evidence type="ECO:0000259" key="4">
    <source>
        <dbReference type="Pfam" id="PF04598"/>
    </source>
</evidence>
<evidence type="ECO:0000313" key="6">
    <source>
        <dbReference type="RefSeq" id="XP_065661069.1"/>
    </source>
</evidence>
<keyword evidence="3" id="KW-0472">Membrane</keyword>
<dbReference type="Pfam" id="PF04598">
    <property type="entry name" value="Gasdermin"/>
    <property type="match status" value="1"/>
</dbReference>